<dbReference type="RefSeq" id="WP_301210621.1">
    <property type="nucleotide sequence ID" value="NZ_JAROCF010000001.1"/>
</dbReference>
<organism evidence="2 3">
    <name type="scientific">Leifsonia williamsii</name>
    <dbReference type="NCBI Taxonomy" id="3035919"/>
    <lineage>
        <taxon>Bacteria</taxon>
        <taxon>Bacillati</taxon>
        <taxon>Actinomycetota</taxon>
        <taxon>Actinomycetes</taxon>
        <taxon>Micrococcales</taxon>
        <taxon>Microbacteriaceae</taxon>
        <taxon>Leifsonia</taxon>
    </lineage>
</organism>
<proteinExistence type="predicted"/>
<reference evidence="2" key="1">
    <citation type="submission" date="2023-06" db="EMBL/GenBank/DDBJ databases">
        <title>MT1 and MT2 Draft Genomes of Novel Species.</title>
        <authorList>
            <person name="Venkateswaran K."/>
        </authorList>
    </citation>
    <scope>NUCLEOTIDE SEQUENCE</scope>
    <source>
        <strain evidence="2">F6_8S_P_1B</strain>
    </source>
</reference>
<protein>
    <submittedName>
        <fullName evidence="2">VOC family protein</fullName>
    </submittedName>
</protein>
<accession>A0ABT8KBH9</accession>
<evidence type="ECO:0000313" key="3">
    <source>
        <dbReference type="Proteomes" id="UP001174208"/>
    </source>
</evidence>
<dbReference type="InterPro" id="IPR018146">
    <property type="entry name" value="Glyoxalase_1_CS"/>
</dbReference>
<evidence type="ECO:0000313" key="2">
    <source>
        <dbReference type="EMBL" id="MDN4614161.1"/>
    </source>
</evidence>
<sequence>MTNIDHVTLEVTDAAAAERFYRDAFGLEGQVRFREGASPSSGFRGYTLSLTVAQPGDAEAFIASALNAGARTVVPPKKSLWGFGGIVEAPDGALWNIATSAKKDARPAERAFEHLVLLIGVEDVAASKRLYVERGLKVNKSIGSFVDFDMGDGIGFGLYKRRALAKSAGVPEEGSGSHRILIGGRGPAFTDPDGFVWEETREA</sequence>
<dbReference type="PANTHER" id="PTHR36503:SF1">
    <property type="entry name" value="BLR2520 PROTEIN"/>
    <property type="match status" value="1"/>
</dbReference>
<dbReference type="Proteomes" id="UP001174208">
    <property type="component" value="Unassembled WGS sequence"/>
</dbReference>
<dbReference type="PROSITE" id="PS00934">
    <property type="entry name" value="GLYOXALASE_I_1"/>
    <property type="match status" value="1"/>
</dbReference>
<dbReference type="SUPFAM" id="SSF54593">
    <property type="entry name" value="Glyoxalase/Bleomycin resistance protein/Dihydroxybiphenyl dioxygenase"/>
    <property type="match status" value="2"/>
</dbReference>
<gene>
    <name evidence="2" type="ORF">P5G50_06810</name>
</gene>
<keyword evidence="3" id="KW-1185">Reference proteome</keyword>
<evidence type="ECO:0000256" key="1">
    <source>
        <dbReference type="ARBA" id="ARBA00022723"/>
    </source>
</evidence>
<dbReference type="InterPro" id="IPR029068">
    <property type="entry name" value="Glyas_Bleomycin-R_OHBP_Dase"/>
</dbReference>
<dbReference type="EMBL" id="JAROCF010000001">
    <property type="protein sequence ID" value="MDN4614161.1"/>
    <property type="molecule type" value="Genomic_DNA"/>
</dbReference>
<name>A0ABT8KBH9_9MICO</name>
<comment type="caution">
    <text evidence="2">The sequence shown here is derived from an EMBL/GenBank/DDBJ whole genome shotgun (WGS) entry which is preliminary data.</text>
</comment>
<keyword evidence="1" id="KW-0479">Metal-binding</keyword>
<dbReference type="PANTHER" id="PTHR36503">
    <property type="entry name" value="BLR2520 PROTEIN"/>
    <property type="match status" value="1"/>
</dbReference>
<dbReference type="Gene3D" id="3.10.180.10">
    <property type="entry name" value="2,3-Dihydroxybiphenyl 1,2-Dioxygenase, domain 1"/>
    <property type="match status" value="2"/>
</dbReference>